<dbReference type="Proteomes" id="UP000663873">
    <property type="component" value="Unassembled WGS sequence"/>
</dbReference>
<comment type="caution">
    <text evidence="3">The sequence shown here is derived from an EMBL/GenBank/DDBJ whole genome shotgun (WGS) entry which is preliminary data.</text>
</comment>
<sequence length="93" mass="10768">TLINVTKSSQTGESQSSFFDFFTTPTNTDDWKLAADFQIGHYIRENIIPKAILYNTGDIFNDEYELSDNDYDYDDSDEQEYSFKEETGDGEHL</sequence>
<evidence type="ECO:0000313" key="3">
    <source>
        <dbReference type="EMBL" id="CAF4864562.1"/>
    </source>
</evidence>
<dbReference type="GO" id="GO:0005634">
    <property type="term" value="C:nucleus"/>
    <property type="evidence" value="ECO:0007669"/>
    <property type="project" value="InterPro"/>
</dbReference>
<dbReference type="GO" id="GO:0006334">
    <property type="term" value="P:nucleosome assembly"/>
    <property type="evidence" value="ECO:0007669"/>
    <property type="project" value="InterPro"/>
</dbReference>
<dbReference type="Gene3D" id="3.30.1120.90">
    <property type="entry name" value="Nucleosome assembly protein"/>
    <property type="match status" value="1"/>
</dbReference>
<accession>A0A821SWL5</accession>
<dbReference type="Pfam" id="PF00956">
    <property type="entry name" value="NAP"/>
    <property type="match status" value="1"/>
</dbReference>
<evidence type="ECO:0000256" key="1">
    <source>
        <dbReference type="ARBA" id="ARBA00009947"/>
    </source>
</evidence>
<comment type="similarity">
    <text evidence="1">Belongs to the nucleosome assembly protein (NAP) family.</text>
</comment>
<dbReference type="SUPFAM" id="SSF143113">
    <property type="entry name" value="NAP-like"/>
    <property type="match status" value="1"/>
</dbReference>
<name>A0A821SWL5_9BILA</name>
<feature type="region of interest" description="Disordered" evidence="2">
    <location>
        <begin position="67"/>
        <end position="93"/>
    </location>
</feature>
<feature type="non-terminal residue" evidence="3">
    <location>
        <position position="1"/>
    </location>
</feature>
<evidence type="ECO:0000256" key="2">
    <source>
        <dbReference type="SAM" id="MobiDB-lite"/>
    </source>
</evidence>
<dbReference type="InterPro" id="IPR037231">
    <property type="entry name" value="NAP-like_sf"/>
</dbReference>
<reference evidence="3" key="1">
    <citation type="submission" date="2021-02" db="EMBL/GenBank/DDBJ databases">
        <authorList>
            <person name="Nowell W R."/>
        </authorList>
    </citation>
    <scope>NUCLEOTIDE SEQUENCE</scope>
</reference>
<protein>
    <submittedName>
        <fullName evidence="3">Uncharacterized protein</fullName>
    </submittedName>
</protein>
<organism evidence="3 4">
    <name type="scientific">Rotaria socialis</name>
    <dbReference type="NCBI Taxonomy" id="392032"/>
    <lineage>
        <taxon>Eukaryota</taxon>
        <taxon>Metazoa</taxon>
        <taxon>Spiralia</taxon>
        <taxon>Gnathifera</taxon>
        <taxon>Rotifera</taxon>
        <taxon>Eurotatoria</taxon>
        <taxon>Bdelloidea</taxon>
        <taxon>Philodinida</taxon>
        <taxon>Philodinidae</taxon>
        <taxon>Rotaria</taxon>
    </lineage>
</organism>
<feature type="compositionally biased region" description="Basic and acidic residues" evidence="2">
    <location>
        <begin position="81"/>
        <end position="93"/>
    </location>
</feature>
<dbReference type="AlphaFoldDB" id="A0A821SWL5"/>
<evidence type="ECO:0000313" key="4">
    <source>
        <dbReference type="Proteomes" id="UP000663873"/>
    </source>
</evidence>
<proteinExistence type="inferred from homology"/>
<dbReference type="EMBL" id="CAJOBP010065253">
    <property type="protein sequence ID" value="CAF4864562.1"/>
    <property type="molecule type" value="Genomic_DNA"/>
</dbReference>
<keyword evidence="4" id="KW-1185">Reference proteome</keyword>
<gene>
    <name evidence="3" type="ORF">UJA718_LOCUS44021</name>
</gene>
<feature type="compositionally biased region" description="Acidic residues" evidence="2">
    <location>
        <begin position="67"/>
        <end position="80"/>
    </location>
</feature>
<dbReference type="InterPro" id="IPR002164">
    <property type="entry name" value="NAP_family"/>
</dbReference>